<keyword evidence="5 7" id="KW-0472">Membrane</keyword>
<dbReference type="Gene3D" id="1.10.238.10">
    <property type="entry name" value="EF-hand"/>
    <property type="match status" value="1"/>
</dbReference>
<feature type="transmembrane region" description="Helical" evidence="7">
    <location>
        <begin position="584"/>
        <end position="603"/>
    </location>
</feature>
<comment type="caution">
    <text evidence="9">The sequence shown here is derived from an EMBL/GenBank/DDBJ whole genome shotgun (WGS) entry which is preliminary data.</text>
</comment>
<dbReference type="InterPro" id="IPR011992">
    <property type="entry name" value="EF-hand-dom_pair"/>
</dbReference>
<dbReference type="SMART" id="SM00950">
    <property type="entry name" value="Piwi"/>
    <property type="match status" value="1"/>
</dbReference>
<comment type="subcellular location">
    <subcellularLocation>
        <location evidence="1">Membrane</location>
        <topology evidence="1">Multi-pass membrane protein</topology>
    </subcellularLocation>
</comment>
<dbReference type="InterPro" id="IPR018247">
    <property type="entry name" value="EF_Hand_1_Ca_BS"/>
</dbReference>
<feature type="region of interest" description="Disordered" evidence="6">
    <location>
        <begin position="1676"/>
        <end position="1753"/>
    </location>
</feature>
<evidence type="ECO:0000256" key="6">
    <source>
        <dbReference type="SAM" id="MobiDB-lite"/>
    </source>
</evidence>
<keyword evidence="10" id="KW-1185">Reference proteome</keyword>
<name>A0AA36JF39_9DINO</name>
<dbReference type="Gene3D" id="3.40.50.300">
    <property type="entry name" value="P-loop containing nucleotide triphosphate hydrolases"/>
    <property type="match status" value="1"/>
</dbReference>
<dbReference type="GO" id="GO:0005509">
    <property type="term" value="F:calcium ion binding"/>
    <property type="evidence" value="ECO:0007669"/>
    <property type="project" value="InterPro"/>
</dbReference>
<dbReference type="EMBL" id="CAUJNA010003515">
    <property type="protein sequence ID" value="CAJ1403906.1"/>
    <property type="molecule type" value="Genomic_DNA"/>
</dbReference>
<evidence type="ECO:0000256" key="3">
    <source>
        <dbReference type="ARBA" id="ARBA00022837"/>
    </source>
</evidence>
<feature type="compositionally biased region" description="Polar residues" evidence="6">
    <location>
        <begin position="754"/>
        <end position="770"/>
    </location>
</feature>
<dbReference type="InterPro" id="IPR003165">
    <property type="entry name" value="Piwi"/>
</dbReference>
<evidence type="ECO:0000256" key="4">
    <source>
        <dbReference type="ARBA" id="ARBA00022989"/>
    </source>
</evidence>
<feature type="transmembrane region" description="Helical" evidence="7">
    <location>
        <begin position="429"/>
        <end position="451"/>
    </location>
</feature>
<evidence type="ECO:0000313" key="10">
    <source>
        <dbReference type="Proteomes" id="UP001178507"/>
    </source>
</evidence>
<feature type="compositionally biased region" description="Basic and acidic residues" evidence="6">
    <location>
        <begin position="1726"/>
        <end position="1740"/>
    </location>
</feature>
<evidence type="ECO:0000256" key="5">
    <source>
        <dbReference type="ARBA" id="ARBA00023136"/>
    </source>
</evidence>
<evidence type="ECO:0000256" key="7">
    <source>
        <dbReference type="SAM" id="Phobius"/>
    </source>
</evidence>
<gene>
    <name evidence="9" type="ORF">EVOR1521_LOCUS26469</name>
</gene>
<dbReference type="SUPFAM" id="SSF53098">
    <property type="entry name" value="Ribonuclease H-like"/>
    <property type="match status" value="1"/>
</dbReference>
<evidence type="ECO:0000256" key="2">
    <source>
        <dbReference type="ARBA" id="ARBA00022692"/>
    </source>
</evidence>
<sequence length="1753" mass="197637">MDLRRSDPSSLEKALEVLLAWKDKAMVCNNSVQTLIIQKVMNCPQLGPFDFADLDICLRLVDRPEGGVNQVFLSRAAVVVEDEKVAPKDLKGLLAHIETMLFFLKYAKSEDLSLTHREFKKQTYPLHPLVTSCLDSAQREYGPGKELVDLSRSHSLMDGNDVASVLQAMRPSRPGAKSGLDIFREIFYQWALQMRKQFNLLVLPHHTQVVCLLAFQHFLEAPPGRDEIRALIAQVGTGEGKSMIVAALAIYVVVALRKKVHVVVDDETLLDRDFNSFRKLFENFTVEENGKRRPLSAMLCVSEERLSGSKGAGPRPEIHPRCIAAGRMQRASMAMMRRADTVYALDGIEDGEESSSSDDAPGPERNFLQQHHIGGAKSTLFKRLEPELWTRSFGFRLYLSVISLINVQIMALRADFGCNTNHCPDNITYIWEILENIITAFFVIDLIVRMVEAKPRRFFKGDETKEEYRIDFMNCFDFVIIGMRCFDLWFLSPLGRKTSGFKFASVFRIVHISQFINEIQMWKGFRELWIVISLLRETLLTLFWCGFLIIGTTWVMSVLITISVLTDASLELNLSRASWTKEDYWGSVGLVVSMFQLLLRDAWADSIVWPMVEKDPIVVLIFIVFYCVVVLALMNNVTGVVVECAMEASTVCGDLYQKEQDLRPEPRHPVACRAQGPQGGDDLIRFGKYKGQLTLRQVAEKDPRYVAWVRNKLSKEGYAQALLKFVDSSRATPPPPKPFSAAPPPRRVQQPARSTQTRSPARKASVTSGPNADFFELPRGLLDEFKLWSCPGNDWNRELKVPWVYNMKNGWRVVGEIIKARKLLVNLEDTSAEPAQRDTCQEISEKDLDELQYARYISALCEDEGKMNLPESRKVPHNGIKVEVQPKFRIRGAVVNGKAYAGVAMNQEAYAPPERNFGDQKAMASLVGLKVKPLGSNAPWFTGLVVCNESTQEHLTEELQQRLLAMTKTPAIKQATARASPGELMLTVSRDCDREKELKMTFVASSLRPCLSGQQQEQKLRKVKGWEGWQSLPPTKMTLKPAERQRFVSDEMARLGHRLFGRRFALQKLQSNFKLLEAPIAKFGKRGQVPCQQPGSQMQQQLSTSGPWELRAAKGPPNRLAAVVLGRTSAREQEAISIILPRVSQRLTKFGVKIQADPEAHFAPSAQPNEIRGILSKLGITNSDAVLFFQSSSLSNADAFHDRAKYECLVNSLRGQHVASQWFDLSKEKVWGPHARTLSFAVDICAVGLLAKLGHIPWALDARKWFQGQKPASVAVAGYDVCHLPRRTGELAHIVAAIRVEGEALNLGKVSFTTESVAAETVPAVSLRRLLPPDFALGRLVILHRDGEFPHAELESLRAYHEELAAEDDRTAFVLIECIKWAGGSPRLYAADKTAPAGTMLVLNEKEVLLSSSKDLAFGTANPLNLRLANILGDVGTFDLHGFAWAQTVFDLSYLHHGSIIRRPRLPITTHFADRLAYLLASAGADGTEWDSDNQAESVMASLRQIFREADVDGSGDLDREELRIALRTLRVRDRLKVLQVPIRDLEMLFLLLDEDSKGVIKCDYFFRGVSKLRGLAKAKDLHQLSIDLNRRMMWVDENEAKVSEVNDVLVDMVDALDELDTHIVKGDNDDRDPVVAARRSREPVSKGRILRGVWKDGRPMQQGSKNPWFDFEEMQKDAKDQRKKQNMKKRAEVEARRSAEQKREKKKRRDSDQPSPPPLPPHLQILKEERDRRKVDRVAVKRKKARASTTNY</sequence>
<evidence type="ECO:0000256" key="1">
    <source>
        <dbReference type="ARBA" id="ARBA00004141"/>
    </source>
</evidence>
<proteinExistence type="predicted"/>
<keyword evidence="2 7" id="KW-0812">Transmembrane</keyword>
<dbReference type="SMART" id="SM00054">
    <property type="entry name" value="EFh"/>
    <property type="match status" value="2"/>
</dbReference>
<dbReference type="Gene3D" id="1.20.120.350">
    <property type="entry name" value="Voltage-gated potassium channels. Chain C"/>
    <property type="match status" value="1"/>
</dbReference>
<dbReference type="InterPro" id="IPR005821">
    <property type="entry name" value="Ion_trans_dom"/>
</dbReference>
<evidence type="ECO:0000313" key="9">
    <source>
        <dbReference type="EMBL" id="CAJ1403906.1"/>
    </source>
</evidence>
<feature type="compositionally biased region" description="Basic and acidic residues" evidence="6">
    <location>
        <begin position="1690"/>
        <end position="1704"/>
    </location>
</feature>
<feature type="transmembrane region" description="Helical" evidence="7">
    <location>
        <begin position="615"/>
        <end position="634"/>
    </location>
</feature>
<dbReference type="Pfam" id="PF00520">
    <property type="entry name" value="Ion_trans"/>
    <property type="match status" value="1"/>
</dbReference>
<dbReference type="InterPro" id="IPR027417">
    <property type="entry name" value="P-loop_NTPase"/>
</dbReference>
<protein>
    <recommendedName>
        <fullName evidence="8">EF-hand domain-containing protein</fullName>
    </recommendedName>
</protein>
<feature type="domain" description="EF-hand" evidence="8">
    <location>
        <begin position="1498"/>
        <end position="1533"/>
    </location>
</feature>
<dbReference type="InterPro" id="IPR002048">
    <property type="entry name" value="EF_hand_dom"/>
</dbReference>
<dbReference type="PROSITE" id="PS00018">
    <property type="entry name" value="EF_HAND_1"/>
    <property type="match status" value="1"/>
</dbReference>
<dbReference type="Proteomes" id="UP001178507">
    <property type="component" value="Unassembled WGS sequence"/>
</dbReference>
<dbReference type="GO" id="GO:0016020">
    <property type="term" value="C:membrane"/>
    <property type="evidence" value="ECO:0007669"/>
    <property type="project" value="UniProtKB-SubCell"/>
</dbReference>
<keyword evidence="4 7" id="KW-1133">Transmembrane helix</keyword>
<dbReference type="Pfam" id="PF13499">
    <property type="entry name" value="EF-hand_7"/>
    <property type="match status" value="1"/>
</dbReference>
<evidence type="ECO:0000259" key="8">
    <source>
        <dbReference type="PROSITE" id="PS50222"/>
    </source>
</evidence>
<accession>A0AA36JF39</accession>
<organism evidence="9 10">
    <name type="scientific">Effrenium voratum</name>
    <dbReference type="NCBI Taxonomy" id="2562239"/>
    <lineage>
        <taxon>Eukaryota</taxon>
        <taxon>Sar</taxon>
        <taxon>Alveolata</taxon>
        <taxon>Dinophyceae</taxon>
        <taxon>Suessiales</taxon>
        <taxon>Symbiodiniaceae</taxon>
        <taxon>Effrenium</taxon>
    </lineage>
</organism>
<feature type="transmembrane region" description="Helical" evidence="7">
    <location>
        <begin position="539"/>
        <end position="564"/>
    </location>
</feature>
<dbReference type="GO" id="GO:0003676">
    <property type="term" value="F:nucleic acid binding"/>
    <property type="evidence" value="ECO:0007669"/>
    <property type="project" value="InterPro"/>
</dbReference>
<feature type="region of interest" description="Disordered" evidence="6">
    <location>
        <begin position="728"/>
        <end position="770"/>
    </location>
</feature>
<dbReference type="InterPro" id="IPR012337">
    <property type="entry name" value="RNaseH-like_sf"/>
</dbReference>
<dbReference type="Gene3D" id="3.30.420.10">
    <property type="entry name" value="Ribonuclease H-like superfamily/Ribonuclease H"/>
    <property type="match status" value="1"/>
</dbReference>
<dbReference type="SUPFAM" id="SSF47473">
    <property type="entry name" value="EF-hand"/>
    <property type="match status" value="1"/>
</dbReference>
<dbReference type="InterPro" id="IPR027359">
    <property type="entry name" value="Volt_channel_dom_sf"/>
</dbReference>
<dbReference type="SUPFAM" id="SSF52540">
    <property type="entry name" value="P-loop containing nucleoside triphosphate hydrolases"/>
    <property type="match status" value="1"/>
</dbReference>
<keyword evidence="3" id="KW-0106">Calcium</keyword>
<feature type="compositionally biased region" description="Pro residues" evidence="6">
    <location>
        <begin position="732"/>
        <end position="746"/>
    </location>
</feature>
<dbReference type="GO" id="GO:0005216">
    <property type="term" value="F:monoatomic ion channel activity"/>
    <property type="evidence" value="ECO:0007669"/>
    <property type="project" value="InterPro"/>
</dbReference>
<dbReference type="InterPro" id="IPR036397">
    <property type="entry name" value="RNaseH_sf"/>
</dbReference>
<dbReference type="PROSITE" id="PS50222">
    <property type="entry name" value="EF_HAND_2"/>
    <property type="match status" value="1"/>
</dbReference>
<reference evidence="9" key="1">
    <citation type="submission" date="2023-08" db="EMBL/GenBank/DDBJ databases">
        <authorList>
            <person name="Chen Y."/>
            <person name="Shah S."/>
            <person name="Dougan E. K."/>
            <person name="Thang M."/>
            <person name="Chan C."/>
        </authorList>
    </citation>
    <scope>NUCLEOTIDE SEQUENCE</scope>
</reference>